<dbReference type="AlphaFoldDB" id="A0A072VJX5"/>
<keyword evidence="1" id="KW-0436">Ligase</keyword>
<proteinExistence type="predicted"/>
<sequence>MYETDTSPNLENLRSLPKSLSESLEALHKADFLEEFIGDKLLTAIKAIGKAEIDQYSKNKDAYKQLIYRY</sequence>
<evidence type="ECO:0000256" key="1">
    <source>
        <dbReference type="ARBA" id="ARBA00022598"/>
    </source>
</evidence>
<organism evidence="3 5">
    <name type="scientific">Medicago truncatula</name>
    <name type="common">Barrel medic</name>
    <name type="synonym">Medicago tribuloides</name>
    <dbReference type="NCBI Taxonomy" id="3880"/>
    <lineage>
        <taxon>Eukaryota</taxon>
        <taxon>Viridiplantae</taxon>
        <taxon>Streptophyta</taxon>
        <taxon>Embryophyta</taxon>
        <taxon>Tracheophyta</taxon>
        <taxon>Spermatophyta</taxon>
        <taxon>Magnoliopsida</taxon>
        <taxon>eudicotyledons</taxon>
        <taxon>Gunneridae</taxon>
        <taxon>Pentapetalae</taxon>
        <taxon>rosids</taxon>
        <taxon>fabids</taxon>
        <taxon>Fabales</taxon>
        <taxon>Fabaceae</taxon>
        <taxon>Papilionoideae</taxon>
        <taxon>50 kb inversion clade</taxon>
        <taxon>NPAAA clade</taxon>
        <taxon>Hologalegina</taxon>
        <taxon>IRL clade</taxon>
        <taxon>Trifolieae</taxon>
        <taxon>Medicago</taxon>
    </lineage>
</organism>
<reference evidence="4" key="3">
    <citation type="submission" date="2015-04" db="UniProtKB">
        <authorList>
            <consortium name="EnsemblPlants"/>
        </authorList>
    </citation>
    <scope>IDENTIFICATION</scope>
    <source>
        <strain evidence="4">cv. Jemalong A17</strain>
    </source>
</reference>
<name>A0A072VJX5_MEDTR</name>
<dbReference type="STRING" id="3880.A0A072VJX5"/>
<dbReference type="Pfam" id="PF00120">
    <property type="entry name" value="Gln-synt_C"/>
    <property type="match status" value="1"/>
</dbReference>
<accession>A0A072VJX5</accession>
<evidence type="ECO:0000313" key="3">
    <source>
        <dbReference type="EMBL" id="KEH42127.1"/>
    </source>
</evidence>
<gene>
    <name evidence="3" type="ordered locus">MTR_1g062410</name>
</gene>
<dbReference type="Proteomes" id="UP000002051">
    <property type="component" value="Unassembled WGS sequence"/>
</dbReference>
<protein>
    <submittedName>
        <fullName evidence="3">Type-1 glutamine synthetase-like protein, putative</fullName>
    </submittedName>
</protein>
<reference evidence="3 5" key="2">
    <citation type="journal article" date="2014" name="BMC Genomics">
        <title>An improved genome release (version Mt4.0) for the model legume Medicago truncatula.</title>
        <authorList>
            <person name="Tang H."/>
            <person name="Krishnakumar V."/>
            <person name="Bidwell S."/>
            <person name="Rosen B."/>
            <person name="Chan A."/>
            <person name="Zhou S."/>
            <person name="Gentzbittel L."/>
            <person name="Childs K.L."/>
            <person name="Yandell M."/>
            <person name="Gundlach H."/>
            <person name="Mayer K.F."/>
            <person name="Schwartz D.C."/>
            <person name="Town C.D."/>
        </authorList>
    </citation>
    <scope>GENOME REANNOTATION</scope>
    <source>
        <strain evidence="3">A17</strain>
        <strain evidence="4 5">cv. Jemalong A17</strain>
    </source>
</reference>
<dbReference type="EMBL" id="CM001217">
    <property type="protein sequence ID" value="KEH42127.1"/>
    <property type="molecule type" value="Genomic_DNA"/>
</dbReference>
<feature type="domain" description="GS catalytic" evidence="2">
    <location>
        <begin position="5"/>
        <end position="64"/>
    </location>
</feature>
<dbReference type="EnsemblPlants" id="KEH42127">
    <property type="protein sequence ID" value="KEH42127"/>
    <property type="gene ID" value="MTR_1g062410"/>
</dbReference>
<dbReference type="Gene3D" id="3.30.590.10">
    <property type="entry name" value="Glutamine synthetase/guanido kinase, catalytic domain"/>
    <property type="match status" value="1"/>
</dbReference>
<evidence type="ECO:0000259" key="2">
    <source>
        <dbReference type="Pfam" id="PF00120"/>
    </source>
</evidence>
<evidence type="ECO:0000313" key="4">
    <source>
        <dbReference type="EnsemblPlants" id="KEH42127"/>
    </source>
</evidence>
<keyword evidence="5" id="KW-1185">Reference proteome</keyword>
<dbReference type="HOGENOM" id="CLU_2761546_0_0_1"/>
<reference evidence="3 5" key="1">
    <citation type="journal article" date="2011" name="Nature">
        <title>The Medicago genome provides insight into the evolution of rhizobial symbioses.</title>
        <authorList>
            <person name="Young N.D."/>
            <person name="Debelle F."/>
            <person name="Oldroyd G.E."/>
            <person name="Geurts R."/>
            <person name="Cannon S.B."/>
            <person name="Udvardi M.K."/>
            <person name="Benedito V.A."/>
            <person name="Mayer K.F."/>
            <person name="Gouzy J."/>
            <person name="Schoof H."/>
            <person name="Van de Peer Y."/>
            <person name="Proost S."/>
            <person name="Cook D.R."/>
            <person name="Meyers B.C."/>
            <person name="Spannagl M."/>
            <person name="Cheung F."/>
            <person name="De Mita S."/>
            <person name="Krishnakumar V."/>
            <person name="Gundlach H."/>
            <person name="Zhou S."/>
            <person name="Mudge J."/>
            <person name="Bharti A.K."/>
            <person name="Murray J.D."/>
            <person name="Naoumkina M.A."/>
            <person name="Rosen B."/>
            <person name="Silverstein K.A."/>
            <person name="Tang H."/>
            <person name="Rombauts S."/>
            <person name="Zhao P.X."/>
            <person name="Zhou P."/>
            <person name="Barbe V."/>
            <person name="Bardou P."/>
            <person name="Bechner M."/>
            <person name="Bellec A."/>
            <person name="Berger A."/>
            <person name="Berges H."/>
            <person name="Bidwell S."/>
            <person name="Bisseling T."/>
            <person name="Choisne N."/>
            <person name="Couloux A."/>
            <person name="Denny R."/>
            <person name="Deshpande S."/>
            <person name="Dai X."/>
            <person name="Doyle J.J."/>
            <person name="Dudez A.M."/>
            <person name="Farmer A.D."/>
            <person name="Fouteau S."/>
            <person name="Franken C."/>
            <person name="Gibelin C."/>
            <person name="Gish J."/>
            <person name="Goldstein S."/>
            <person name="Gonzalez A.J."/>
            <person name="Green P.J."/>
            <person name="Hallab A."/>
            <person name="Hartog M."/>
            <person name="Hua A."/>
            <person name="Humphray S.J."/>
            <person name="Jeong D.H."/>
            <person name="Jing Y."/>
            <person name="Jocker A."/>
            <person name="Kenton S.M."/>
            <person name="Kim D.J."/>
            <person name="Klee K."/>
            <person name="Lai H."/>
            <person name="Lang C."/>
            <person name="Lin S."/>
            <person name="Macmil S.L."/>
            <person name="Magdelenat G."/>
            <person name="Matthews L."/>
            <person name="McCorrison J."/>
            <person name="Monaghan E.L."/>
            <person name="Mun J.H."/>
            <person name="Najar F.Z."/>
            <person name="Nicholson C."/>
            <person name="Noirot C."/>
            <person name="O'Bleness M."/>
            <person name="Paule C.R."/>
            <person name="Poulain J."/>
            <person name="Prion F."/>
            <person name="Qin B."/>
            <person name="Qu C."/>
            <person name="Retzel E.F."/>
            <person name="Riddle C."/>
            <person name="Sallet E."/>
            <person name="Samain S."/>
            <person name="Samson N."/>
            <person name="Sanders I."/>
            <person name="Saurat O."/>
            <person name="Scarpelli C."/>
            <person name="Schiex T."/>
            <person name="Segurens B."/>
            <person name="Severin A.J."/>
            <person name="Sherrier D.J."/>
            <person name="Shi R."/>
            <person name="Sims S."/>
            <person name="Singer S.R."/>
            <person name="Sinharoy S."/>
            <person name="Sterck L."/>
            <person name="Viollet A."/>
            <person name="Wang B.B."/>
            <person name="Wang K."/>
            <person name="Wang M."/>
            <person name="Wang X."/>
            <person name="Warfsmann J."/>
            <person name="Weissenbach J."/>
            <person name="White D.D."/>
            <person name="White J.D."/>
            <person name="Wiley G.B."/>
            <person name="Wincker P."/>
            <person name="Xing Y."/>
            <person name="Yang L."/>
            <person name="Yao Z."/>
            <person name="Ying F."/>
            <person name="Zhai J."/>
            <person name="Zhou L."/>
            <person name="Zuber A."/>
            <person name="Denarie J."/>
            <person name="Dixon R.A."/>
            <person name="May G.D."/>
            <person name="Schwartz D.C."/>
            <person name="Rogers J."/>
            <person name="Quetier F."/>
            <person name="Town C.D."/>
            <person name="Roe B.A."/>
        </authorList>
    </citation>
    <scope>NUCLEOTIDE SEQUENCE [LARGE SCALE GENOMIC DNA]</scope>
    <source>
        <strain evidence="3">A17</strain>
        <strain evidence="4 5">cv. Jemalong A17</strain>
    </source>
</reference>
<dbReference type="PANTHER" id="PTHR43785">
    <property type="entry name" value="GAMMA-GLUTAMYLPUTRESCINE SYNTHETASE"/>
    <property type="match status" value="1"/>
</dbReference>
<evidence type="ECO:0000313" key="5">
    <source>
        <dbReference type="Proteomes" id="UP000002051"/>
    </source>
</evidence>
<dbReference type="InterPro" id="IPR008146">
    <property type="entry name" value="Gln_synth_cat_dom"/>
</dbReference>
<dbReference type="GO" id="GO:0004356">
    <property type="term" value="F:glutamine synthetase activity"/>
    <property type="evidence" value="ECO:0007669"/>
    <property type="project" value="InterPro"/>
</dbReference>
<dbReference type="PANTHER" id="PTHR43785:SF2">
    <property type="entry name" value="TYPE-1 GLUTAMINE SYNTHETASE 1"/>
    <property type="match status" value="1"/>
</dbReference>